<organism evidence="1 2">
    <name type="scientific">Yersinia bercovieri ATCC 43970</name>
    <dbReference type="NCBI Taxonomy" id="349968"/>
    <lineage>
        <taxon>Bacteria</taxon>
        <taxon>Pseudomonadati</taxon>
        <taxon>Pseudomonadota</taxon>
        <taxon>Gammaproteobacteria</taxon>
        <taxon>Enterobacterales</taxon>
        <taxon>Yersiniaceae</taxon>
        <taxon>Yersinia</taxon>
    </lineage>
</organism>
<evidence type="ECO:0000313" key="2">
    <source>
        <dbReference type="Proteomes" id="UP000010319"/>
    </source>
</evidence>
<protein>
    <submittedName>
        <fullName evidence="1">Uncharacterized protein</fullName>
    </submittedName>
</protein>
<gene>
    <name evidence="1" type="ORF">yberc0001_33980</name>
</gene>
<dbReference type="Proteomes" id="UP000010319">
    <property type="component" value="Unassembled WGS sequence"/>
</dbReference>
<sequence length="39" mass="4599">MKSLRHVMECDHLNENHINIVKFNNKKQSQDGMINTAPY</sequence>
<dbReference type="EMBL" id="AALC02000026">
    <property type="protein sequence ID" value="EEQ06508.1"/>
    <property type="molecule type" value="Genomic_DNA"/>
</dbReference>
<keyword evidence="2" id="KW-1185">Reference proteome</keyword>
<reference evidence="1" key="1">
    <citation type="submission" date="2008-12" db="EMBL/GenBank/DDBJ databases">
        <title>Annotation of the Yersinia bercovieri ATCC 43970 genome.</title>
        <authorList>
            <person name="Read T.D."/>
            <person name="Akmal A."/>
            <person name="Bishop-Lilly K."/>
            <person name="Chen P.E."/>
            <person name="Cook C."/>
            <person name="Kiley M.P."/>
            <person name="Lentz S."/>
            <person name="Mateczun A."/>
            <person name="Nagarajan N."/>
            <person name="Nolan N."/>
            <person name="Osborne B.I."/>
            <person name="Pop M."/>
            <person name="Sozhamannan S."/>
            <person name="Stewart A.C."/>
            <person name="Sulakvelidze A."/>
            <person name="Thomason B."/>
            <person name="Willner K."/>
            <person name="Zwick M.E."/>
        </authorList>
    </citation>
    <scope>NUCLEOTIDE SEQUENCE [LARGE SCALE GENOMIC DNA]</scope>
    <source>
        <strain evidence="1">ATCC 43970</strain>
    </source>
</reference>
<proteinExistence type="predicted"/>
<comment type="caution">
    <text evidence="1">The sequence shown here is derived from an EMBL/GenBank/DDBJ whole genome shotgun (WGS) entry which is preliminary data.</text>
</comment>
<name>A0ABM9XYK1_YERBE</name>
<accession>A0ABM9XYK1</accession>
<evidence type="ECO:0000313" key="1">
    <source>
        <dbReference type="EMBL" id="EEQ06508.1"/>
    </source>
</evidence>